<sequence>MQRSQATLEFWGNKAGAWFSLILGGLFVCGALGMLFLSLSHTEAFFSLIGIILLLPGSLLLFAGRKQLKLAAHPLFSLSEGHIDSHLIASPLPLCKVDSFQVRGSSETLTVELRLCSEYTPDITTKRLMQPIRFDPNKHAVIMILGGNFVQSDENGKTKMACSQVAERIVQYLYANSARDELAKLQESH</sequence>
<keyword evidence="1" id="KW-0812">Transmembrane</keyword>
<organism evidence="2">
    <name type="scientific">Phytobacter massiliensis</name>
    <dbReference type="NCBI Taxonomy" id="1485952"/>
    <lineage>
        <taxon>Bacteria</taxon>
        <taxon>Pseudomonadati</taxon>
        <taxon>Pseudomonadota</taxon>
        <taxon>Gammaproteobacteria</taxon>
        <taxon>Enterobacterales</taxon>
        <taxon>Enterobacteriaceae</taxon>
        <taxon>Phytobacter</taxon>
    </lineage>
</organism>
<dbReference type="EMBL" id="CACRTZ010000033">
    <property type="protein sequence ID" value="VYU67070.1"/>
    <property type="molecule type" value="Genomic_DNA"/>
</dbReference>
<gene>
    <name evidence="2" type="ORF">EMLFYP7_03389</name>
</gene>
<feature type="transmembrane region" description="Helical" evidence="1">
    <location>
        <begin position="21"/>
        <end position="39"/>
    </location>
</feature>
<feature type="transmembrane region" description="Helical" evidence="1">
    <location>
        <begin position="45"/>
        <end position="63"/>
    </location>
</feature>
<keyword evidence="1" id="KW-1133">Transmembrane helix</keyword>
<accession>A0A6N3GSN6</accession>
<name>A0A6N3GSN6_9ENTR</name>
<protein>
    <submittedName>
        <fullName evidence="2">Uncharacterized protein</fullName>
    </submittedName>
</protein>
<reference evidence="2" key="1">
    <citation type="submission" date="2019-11" db="EMBL/GenBank/DDBJ databases">
        <authorList>
            <person name="Feng L."/>
        </authorList>
    </citation>
    <scope>NUCLEOTIDE SEQUENCE</scope>
    <source>
        <strain evidence="2">EMassiliensisLFYP7</strain>
    </source>
</reference>
<proteinExistence type="predicted"/>
<evidence type="ECO:0000313" key="2">
    <source>
        <dbReference type="EMBL" id="VYU67070.1"/>
    </source>
</evidence>
<evidence type="ECO:0000256" key="1">
    <source>
        <dbReference type="SAM" id="Phobius"/>
    </source>
</evidence>
<dbReference type="AlphaFoldDB" id="A0A6N3GSN6"/>
<dbReference type="RefSeq" id="WP_156566798.1">
    <property type="nucleotide sequence ID" value="NZ_CACRTZ010000033.1"/>
</dbReference>
<keyword evidence="1" id="KW-0472">Membrane</keyword>